<evidence type="ECO:0000259" key="2">
    <source>
        <dbReference type="Pfam" id="PF14082"/>
    </source>
</evidence>
<evidence type="ECO:0000256" key="1">
    <source>
        <dbReference type="SAM" id="MobiDB-lite"/>
    </source>
</evidence>
<organism evidence="3 4">
    <name type="scientific">Streptomyces phaeoluteigriseus</name>
    <dbReference type="NCBI Taxonomy" id="114686"/>
    <lineage>
        <taxon>Bacteria</taxon>
        <taxon>Bacillati</taxon>
        <taxon>Actinomycetota</taxon>
        <taxon>Actinomycetes</taxon>
        <taxon>Kitasatosporales</taxon>
        <taxon>Streptomycetaceae</taxon>
        <taxon>Streptomyces</taxon>
        <taxon>Streptomyces aurantiacus group</taxon>
    </lineage>
</organism>
<sequence length="176" mass="19293">MFGYGLNLIACESIDYGKLERITTGANIFGGAGKRIDAIMRSKGLISSMLFGEIKTHDTELLAKTPYRAGVYQASKELGGGLAQVQKTASKAQQLISREFLTRIYDDGTPTSVEMSTTRPRQVVVIGSLRESTRRPRKFCTARCRSRDQAMRRRGLLPGGPIPTLPRPLSSDTEPG</sequence>
<proteinExistence type="predicted"/>
<accession>A0ABY4ZKV1</accession>
<name>A0ABY4ZKV1_9ACTN</name>
<protein>
    <submittedName>
        <fullName evidence="3">DUF4263 domain-containing protein</fullName>
    </submittedName>
</protein>
<evidence type="ECO:0000313" key="3">
    <source>
        <dbReference type="EMBL" id="USQ89621.1"/>
    </source>
</evidence>
<dbReference type="InterPro" id="IPR025359">
    <property type="entry name" value="SduA_C"/>
</dbReference>
<keyword evidence="4" id="KW-1185">Reference proteome</keyword>
<reference evidence="3" key="1">
    <citation type="submission" date="2022-06" db="EMBL/GenBank/DDBJ databases">
        <title>Complete genome sequence of soil microorganisms Streptomyces sp. Qhu-M197 isolated from Alpine meadows habitats on the Tibetan Plateau.</title>
        <authorList>
            <person name="Zhang B."/>
            <person name="Xiang X."/>
            <person name="Fan J."/>
        </authorList>
    </citation>
    <scope>NUCLEOTIDE SEQUENCE</scope>
    <source>
        <strain evidence="3">Qhu-M197</strain>
    </source>
</reference>
<gene>
    <name evidence="3" type="ORF">NFX46_19535</name>
</gene>
<dbReference type="Proteomes" id="UP001056374">
    <property type="component" value="Chromosome"/>
</dbReference>
<feature type="domain" description="Shedu protein SduA C-terminal" evidence="2">
    <location>
        <begin position="33"/>
        <end position="133"/>
    </location>
</feature>
<dbReference type="Pfam" id="PF14082">
    <property type="entry name" value="SduA_C"/>
    <property type="match status" value="1"/>
</dbReference>
<dbReference type="EMBL" id="CP099468">
    <property type="protein sequence ID" value="USQ89621.1"/>
    <property type="molecule type" value="Genomic_DNA"/>
</dbReference>
<evidence type="ECO:0000313" key="4">
    <source>
        <dbReference type="Proteomes" id="UP001056374"/>
    </source>
</evidence>
<feature type="region of interest" description="Disordered" evidence="1">
    <location>
        <begin position="150"/>
        <end position="176"/>
    </location>
</feature>